<dbReference type="EnsemblProtists" id="EOD26410">
    <property type="protein sequence ID" value="EOD26410"/>
    <property type="gene ID" value="EMIHUDRAFT_205433"/>
</dbReference>
<accession>A0A0D3JSC5</accession>
<reference evidence="2" key="1">
    <citation type="journal article" date="2013" name="Nature">
        <title>Pan genome of the phytoplankton Emiliania underpins its global distribution.</title>
        <authorList>
            <person name="Read B.A."/>
            <person name="Kegel J."/>
            <person name="Klute M.J."/>
            <person name="Kuo A."/>
            <person name="Lefebvre S.C."/>
            <person name="Maumus F."/>
            <person name="Mayer C."/>
            <person name="Miller J."/>
            <person name="Monier A."/>
            <person name="Salamov A."/>
            <person name="Young J."/>
            <person name="Aguilar M."/>
            <person name="Claverie J.M."/>
            <person name="Frickenhaus S."/>
            <person name="Gonzalez K."/>
            <person name="Herman E.K."/>
            <person name="Lin Y.C."/>
            <person name="Napier J."/>
            <person name="Ogata H."/>
            <person name="Sarno A.F."/>
            <person name="Shmutz J."/>
            <person name="Schroeder D."/>
            <person name="de Vargas C."/>
            <person name="Verret F."/>
            <person name="von Dassow P."/>
            <person name="Valentin K."/>
            <person name="Van de Peer Y."/>
            <person name="Wheeler G."/>
            <person name="Dacks J.B."/>
            <person name="Delwiche C.F."/>
            <person name="Dyhrman S.T."/>
            <person name="Glockner G."/>
            <person name="John U."/>
            <person name="Richards T."/>
            <person name="Worden A.Z."/>
            <person name="Zhang X."/>
            <person name="Grigoriev I.V."/>
            <person name="Allen A.E."/>
            <person name="Bidle K."/>
            <person name="Borodovsky M."/>
            <person name="Bowler C."/>
            <person name="Brownlee C."/>
            <person name="Cock J.M."/>
            <person name="Elias M."/>
            <person name="Gladyshev V.N."/>
            <person name="Groth M."/>
            <person name="Guda C."/>
            <person name="Hadaegh A."/>
            <person name="Iglesias-Rodriguez M.D."/>
            <person name="Jenkins J."/>
            <person name="Jones B.M."/>
            <person name="Lawson T."/>
            <person name="Leese F."/>
            <person name="Lindquist E."/>
            <person name="Lobanov A."/>
            <person name="Lomsadze A."/>
            <person name="Malik S.B."/>
            <person name="Marsh M.E."/>
            <person name="Mackinder L."/>
            <person name="Mock T."/>
            <person name="Mueller-Roeber B."/>
            <person name="Pagarete A."/>
            <person name="Parker M."/>
            <person name="Probert I."/>
            <person name="Quesneville H."/>
            <person name="Raines C."/>
            <person name="Rensing S.A."/>
            <person name="Riano-Pachon D.M."/>
            <person name="Richier S."/>
            <person name="Rokitta S."/>
            <person name="Shiraiwa Y."/>
            <person name="Soanes D.M."/>
            <person name="van der Giezen M."/>
            <person name="Wahlund T.M."/>
            <person name="Williams B."/>
            <person name="Wilson W."/>
            <person name="Wolfe G."/>
            <person name="Wurch L.L."/>
        </authorList>
    </citation>
    <scope>NUCLEOTIDE SEQUENCE</scope>
</reference>
<dbReference type="HOGENOM" id="CLU_1268931_0_0_1"/>
<dbReference type="RefSeq" id="XP_005778839.1">
    <property type="nucleotide sequence ID" value="XM_005778782.1"/>
</dbReference>
<keyword evidence="2" id="KW-1185">Reference proteome</keyword>
<dbReference type="RefSeq" id="XP_005758723.1">
    <property type="nucleotide sequence ID" value="XM_005758666.1"/>
</dbReference>
<dbReference type="EnsemblProtists" id="EOD06294">
    <property type="protein sequence ID" value="EOD06294"/>
    <property type="gene ID" value="EMIHUDRAFT_249921"/>
</dbReference>
<protein>
    <submittedName>
        <fullName evidence="1">Uncharacterized protein</fullName>
    </submittedName>
</protein>
<organism evidence="1 2">
    <name type="scientific">Emiliania huxleyi (strain CCMP1516)</name>
    <dbReference type="NCBI Taxonomy" id="280463"/>
    <lineage>
        <taxon>Eukaryota</taxon>
        <taxon>Haptista</taxon>
        <taxon>Haptophyta</taxon>
        <taxon>Prymnesiophyceae</taxon>
        <taxon>Isochrysidales</taxon>
        <taxon>Noelaerhabdaceae</taxon>
        <taxon>Emiliania</taxon>
    </lineage>
</organism>
<dbReference type="PaxDb" id="2903-EOD06294"/>
<dbReference type="Proteomes" id="UP000013827">
    <property type="component" value="Unassembled WGS sequence"/>
</dbReference>
<dbReference type="GeneID" id="17252450"/>
<evidence type="ECO:0000313" key="1">
    <source>
        <dbReference type="EnsemblProtists" id="EOD26410"/>
    </source>
</evidence>
<proteinExistence type="predicted"/>
<sequence length="218" mass="23081">MRLCDPEQVATVVDVWRHSASEHVRADAGDVLLAVNPLLLAPHVDPVIDGLADCNSFARLAAVAMLQKLLGHGVLTPEVLRQHDEQLMGSLRSEHCDDVVRDLVGNELMTVAFEPGGLGASRGDLNVAANRYFGLQQREGDGAQEVALGLLDGTLPQHPLAMHVASGAVAEGNLDGTLPHHPLAMRVMSGTVAPAVAEGRLDGTLPEDPRNVRLLDGT</sequence>
<name>A0A0D3JSC5_EMIH1</name>
<evidence type="ECO:0000313" key="2">
    <source>
        <dbReference type="Proteomes" id="UP000013827"/>
    </source>
</evidence>
<dbReference type="KEGG" id="ehx:EMIHUDRAFT_205433"/>
<dbReference type="KEGG" id="ehx:EMIHUDRAFT_249921"/>
<dbReference type="AlphaFoldDB" id="A0A0D3JSC5"/>
<reference evidence="1" key="2">
    <citation type="submission" date="2024-10" db="UniProtKB">
        <authorList>
            <consortium name="EnsemblProtists"/>
        </authorList>
    </citation>
    <scope>IDENTIFICATION</scope>
</reference>
<dbReference type="GeneID" id="17271956"/>